<gene>
    <name evidence="6" type="ORF">SAMN04490239_6641</name>
</gene>
<sequence>MTSITQDEARADVFGDLPNSMYIGGAWTAAACGASMESIDPSTGKVWTQVPAGDVADVDRAVAAATAAMEGEWGATQGPARARLLNKLADLVDRDADRLAAVESRDNGKLIRETRPAVGQVAAWLRYFAGAADKIAGHTLPTGDPNYLVYTTREPVGVVGAIIPFNAPLMITAMKVAPALAAGCAVVIKTADQTPTSTLLLAELVEEAGFPAGAFNVLTGPGVVVGDALARHDGVAQVSFTGSTAVGTSVMKAAAEHVAPVTLELGGKSPNIVFADADLDAAVNGVIGGIFASTGQMCIAGGRLLVQETVHDELVDRLRARAETILLGDPQDPASEMGPLVSEAQLNKVLDLVASGVDEGATLVTGGTRAAPHRVPDGYFVEPTIFAGVQPHMRLAREEVFGPVLAVVPFRDEEHAIELGNDTEFGLAGGVWTKDVQRAHRMARRLRCGVVWINCYRNYSPHVPFGGMQQSGFGRENGPDAVLDYTQVKSVWLELSGATRDPFTLPRS</sequence>
<dbReference type="FunFam" id="3.40.605.10:FF:000007">
    <property type="entry name" value="NAD/NADP-dependent betaine aldehyde dehydrogenase"/>
    <property type="match status" value="1"/>
</dbReference>
<evidence type="ECO:0000313" key="6">
    <source>
        <dbReference type="EMBL" id="SED06248.1"/>
    </source>
</evidence>
<dbReference type="InterPro" id="IPR015590">
    <property type="entry name" value="Aldehyde_DH_dom"/>
</dbReference>
<feature type="domain" description="Aldehyde dehydrogenase" evidence="5">
    <location>
        <begin position="27"/>
        <end position="491"/>
    </location>
</feature>
<dbReference type="Proteomes" id="UP000183561">
    <property type="component" value="Unassembled WGS sequence"/>
</dbReference>
<dbReference type="InterPro" id="IPR016161">
    <property type="entry name" value="Ald_DH/histidinol_DH"/>
</dbReference>
<dbReference type="PROSITE" id="PS00687">
    <property type="entry name" value="ALDEHYDE_DEHYDR_GLU"/>
    <property type="match status" value="1"/>
</dbReference>
<dbReference type="InterPro" id="IPR016162">
    <property type="entry name" value="Ald_DH_N"/>
</dbReference>
<dbReference type="Gene3D" id="3.40.605.10">
    <property type="entry name" value="Aldehyde Dehydrogenase, Chain A, domain 1"/>
    <property type="match status" value="1"/>
</dbReference>
<dbReference type="InterPro" id="IPR016160">
    <property type="entry name" value="Ald_DH_CS_CYS"/>
</dbReference>
<keyword evidence="2 4" id="KW-0560">Oxidoreductase</keyword>
<evidence type="ECO:0000256" key="3">
    <source>
        <dbReference type="PROSITE-ProRule" id="PRU10007"/>
    </source>
</evidence>
<dbReference type="SUPFAM" id="SSF53720">
    <property type="entry name" value="ALDH-like"/>
    <property type="match status" value="1"/>
</dbReference>
<feature type="active site" evidence="3">
    <location>
        <position position="264"/>
    </location>
</feature>
<evidence type="ECO:0000313" key="7">
    <source>
        <dbReference type="Proteomes" id="UP000183561"/>
    </source>
</evidence>
<organism evidence="6 7">
    <name type="scientific">Rhodococcus koreensis</name>
    <dbReference type="NCBI Taxonomy" id="99653"/>
    <lineage>
        <taxon>Bacteria</taxon>
        <taxon>Bacillati</taxon>
        <taxon>Actinomycetota</taxon>
        <taxon>Actinomycetes</taxon>
        <taxon>Mycobacteriales</taxon>
        <taxon>Nocardiaceae</taxon>
        <taxon>Rhodococcus</taxon>
    </lineage>
</organism>
<dbReference type="GO" id="GO:0016620">
    <property type="term" value="F:oxidoreductase activity, acting on the aldehyde or oxo group of donors, NAD or NADP as acceptor"/>
    <property type="evidence" value="ECO:0007669"/>
    <property type="project" value="InterPro"/>
</dbReference>
<dbReference type="PANTHER" id="PTHR11699">
    <property type="entry name" value="ALDEHYDE DEHYDROGENASE-RELATED"/>
    <property type="match status" value="1"/>
</dbReference>
<evidence type="ECO:0000256" key="4">
    <source>
        <dbReference type="RuleBase" id="RU003345"/>
    </source>
</evidence>
<dbReference type="Gene3D" id="3.40.309.10">
    <property type="entry name" value="Aldehyde Dehydrogenase, Chain A, domain 2"/>
    <property type="match status" value="1"/>
</dbReference>
<dbReference type="InterPro" id="IPR016163">
    <property type="entry name" value="Ald_DH_C"/>
</dbReference>
<dbReference type="CDD" id="cd07114">
    <property type="entry name" value="ALDH_DhaS"/>
    <property type="match status" value="1"/>
</dbReference>
<dbReference type="Pfam" id="PF00171">
    <property type="entry name" value="Aldedh"/>
    <property type="match status" value="1"/>
</dbReference>
<evidence type="ECO:0000256" key="1">
    <source>
        <dbReference type="ARBA" id="ARBA00009986"/>
    </source>
</evidence>
<accession>A0A1H4XN02</accession>
<dbReference type="EMBL" id="FNSV01000005">
    <property type="protein sequence ID" value="SED06248.1"/>
    <property type="molecule type" value="Genomic_DNA"/>
</dbReference>
<dbReference type="OrthoDB" id="6882680at2"/>
<dbReference type="FunFam" id="3.40.309.10:FF:000012">
    <property type="entry name" value="Betaine aldehyde dehydrogenase"/>
    <property type="match status" value="1"/>
</dbReference>
<keyword evidence="7" id="KW-1185">Reference proteome</keyword>
<comment type="similarity">
    <text evidence="1 4">Belongs to the aldehyde dehydrogenase family.</text>
</comment>
<dbReference type="InterPro" id="IPR029510">
    <property type="entry name" value="Ald_DH_CS_GLU"/>
</dbReference>
<dbReference type="PROSITE" id="PS00070">
    <property type="entry name" value="ALDEHYDE_DEHYDR_CYS"/>
    <property type="match status" value="1"/>
</dbReference>
<proteinExistence type="inferred from homology"/>
<dbReference type="RefSeq" id="WP_072937143.1">
    <property type="nucleotide sequence ID" value="NZ_FNSV01000005.1"/>
</dbReference>
<dbReference type="AlphaFoldDB" id="A0A1H4XN02"/>
<protein>
    <submittedName>
        <fullName evidence="6">Aldehyde dehydrogenase (Acceptor)</fullName>
    </submittedName>
</protein>
<evidence type="ECO:0000256" key="2">
    <source>
        <dbReference type="ARBA" id="ARBA00023002"/>
    </source>
</evidence>
<evidence type="ECO:0000259" key="5">
    <source>
        <dbReference type="Pfam" id="PF00171"/>
    </source>
</evidence>
<reference evidence="7" key="1">
    <citation type="submission" date="2016-10" db="EMBL/GenBank/DDBJ databases">
        <authorList>
            <person name="Varghese N."/>
            <person name="Submissions S."/>
        </authorList>
    </citation>
    <scope>NUCLEOTIDE SEQUENCE [LARGE SCALE GENOMIC DNA]</scope>
    <source>
        <strain evidence="7">DSM 44498</strain>
    </source>
</reference>
<name>A0A1H4XN02_9NOCA</name>